<dbReference type="EMBL" id="RBZY01000019">
    <property type="protein sequence ID" value="RWR19954.1"/>
    <property type="molecule type" value="Genomic_DNA"/>
</dbReference>
<evidence type="ECO:0000313" key="2">
    <source>
        <dbReference type="Proteomes" id="UP000285970"/>
    </source>
</evidence>
<protein>
    <submittedName>
        <fullName evidence="1">Uncharacterized protein</fullName>
    </submittedName>
</protein>
<dbReference type="Proteomes" id="UP000285970">
    <property type="component" value="Unassembled WGS sequence"/>
</dbReference>
<gene>
    <name evidence="1" type="ORF">D8Y23_06825</name>
</gene>
<sequence>MSVSPRKQNERGALDATRPASALLAAGALILTGCAPTPLPSYETVRGQAQSAMQRVVDELPTGLEIAKNPSDEPFGCSGDGVFYTGQWTIATPEGFDGQAFVDRLPDALGEEFLVEETGLDLNYPSVSMIATGYMNSTLDVSVLTRDEGVVVDILSTSRCAQDPVSPSP</sequence>
<organism evidence="1 2">
    <name type="scientific">Microbacterium enclense</name>
    <dbReference type="NCBI Taxonomy" id="993073"/>
    <lineage>
        <taxon>Bacteria</taxon>
        <taxon>Bacillati</taxon>
        <taxon>Actinomycetota</taxon>
        <taxon>Actinomycetes</taxon>
        <taxon>Micrococcales</taxon>
        <taxon>Microbacteriaceae</taxon>
        <taxon>Microbacterium</taxon>
    </lineage>
</organism>
<evidence type="ECO:0000313" key="1">
    <source>
        <dbReference type="EMBL" id="RWR19954.1"/>
    </source>
</evidence>
<dbReference type="AlphaFoldDB" id="A0A443JHK9"/>
<reference evidence="1 2" key="1">
    <citation type="journal article" date="2018" name="Front. Microbiol.">
        <title>Novel Insights Into Bacterial Dimethylsulfoniopropionate Catabolism in the East China Sea.</title>
        <authorList>
            <person name="Liu J."/>
            <person name="Liu J."/>
            <person name="Zhang S.H."/>
            <person name="Liang J."/>
            <person name="Lin H."/>
            <person name="Song D."/>
            <person name="Yang G.P."/>
            <person name="Todd J.D."/>
            <person name="Zhang X.H."/>
        </authorList>
    </citation>
    <scope>NUCLEOTIDE SEQUENCE [LARGE SCALE GENOMIC DNA]</scope>
    <source>
        <strain evidence="1 2">ZYFD042</strain>
    </source>
</reference>
<dbReference type="PROSITE" id="PS51257">
    <property type="entry name" value="PROKAR_LIPOPROTEIN"/>
    <property type="match status" value="1"/>
</dbReference>
<proteinExistence type="predicted"/>
<name>A0A443JHK9_9MICO</name>
<accession>A0A443JHK9</accession>
<comment type="caution">
    <text evidence="1">The sequence shown here is derived from an EMBL/GenBank/DDBJ whole genome shotgun (WGS) entry which is preliminary data.</text>
</comment>